<dbReference type="EMBL" id="PVNE01000013">
    <property type="protein sequence ID" value="PRX40506.1"/>
    <property type="molecule type" value="Genomic_DNA"/>
</dbReference>
<proteinExistence type="predicted"/>
<organism evidence="1 2">
    <name type="scientific">Planifilum fimeticola</name>
    <dbReference type="NCBI Taxonomy" id="201975"/>
    <lineage>
        <taxon>Bacteria</taxon>
        <taxon>Bacillati</taxon>
        <taxon>Bacillota</taxon>
        <taxon>Bacilli</taxon>
        <taxon>Bacillales</taxon>
        <taxon>Thermoactinomycetaceae</taxon>
        <taxon>Planifilum</taxon>
    </lineage>
</organism>
<accession>A0A2T0LEI0</accession>
<comment type="caution">
    <text evidence="1">The sequence shown here is derived from an EMBL/GenBank/DDBJ whole genome shotgun (WGS) entry which is preliminary data.</text>
</comment>
<dbReference type="Proteomes" id="UP000237797">
    <property type="component" value="Unassembled WGS sequence"/>
</dbReference>
<evidence type="ECO:0000313" key="2">
    <source>
        <dbReference type="Proteomes" id="UP000237797"/>
    </source>
</evidence>
<sequence>MNTAVWTDWDSTWIYSLVIDDPDTLNNPKARRQWISDVVQSLLHILEPFATPREVEVSTLSQGEEAFVIRRDDPEYSSKLIQYLSRTDDVTDVDFILTLHCYEVDENLNGKEIEFEIGGAIYLVIELDKDRNIRPSSKGKDDSPIWMSIHLYVDIHAPLLRKTKKSEETARINAPLLKNFLKRLESHLPVELSEVDAAPYLLEYLESI</sequence>
<protein>
    <submittedName>
        <fullName evidence="1">Uncharacterized protein</fullName>
    </submittedName>
</protein>
<dbReference type="AlphaFoldDB" id="A0A2T0LEI0"/>
<keyword evidence="2" id="KW-1185">Reference proteome</keyword>
<name>A0A2T0LEI0_9BACL</name>
<reference evidence="1 2" key="1">
    <citation type="submission" date="2018-03" db="EMBL/GenBank/DDBJ databases">
        <title>Genomic Encyclopedia of Archaeal and Bacterial Type Strains, Phase II (KMG-II): from individual species to whole genera.</title>
        <authorList>
            <person name="Goeker M."/>
        </authorList>
    </citation>
    <scope>NUCLEOTIDE SEQUENCE [LARGE SCALE GENOMIC DNA]</scope>
    <source>
        <strain evidence="1 2">DSM 44946</strain>
    </source>
</reference>
<gene>
    <name evidence="1" type="ORF">CLV97_11393</name>
</gene>
<evidence type="ECO:0000313" key="1">
    <source>
        <dbReference type="EMBL" id="PRX40506.1"/>
    </source>
</evidence>